<dbReference type="InterPro" id="IPR001128">
    <property type="entry name" value="Cyt_P450"/>
</dbReference>
<dbReference type="PANTHER" id="PTHR46696:SF4">
    <property type="entry name" value="BIOTIN BIOSYNTHESIS CYTOCHROME P450"/>
    <property type="match status" value="1"/>
</dbReference>
<evidence type="ECO:0000256" key="2">
    <source>
        <dbReference type="RuleBase" id="RU000461"/>
    </source>
</evidence>
<dbReference type="Proteomes" id="UP001589810">
    <property type="component" value="Unassembled WGS sequence"/>
</dbReference>
<evidence type="ECO:0000313" key="3">
    <source>
        <dbReference type="EMBL" id="MFC0549181.1"/>
    </source>
</evidence>
<accession>A0ABV6NB06</accession>
<dbReference type="PROSITE" id="PS00086">
    <property type="entry name" value="CYTOCHROME_P450"/>
    <property type="match status" value="1"/>
</dbReference>
<dbReference type="PANTHER" id="PTHR46696">
    <property type="entry name" value="P450, PUTATIVE (EUROFUNG)-RELATED"/>
    <property type="match status" value="1"/>
</dbReference>
<proteinExistence type="inferred from homology"/>
<reference evidence="3 4" key="1">
    <citation type="submission" date="2024-09" db="EMBL/GenBank/DDBJ databases">
        <authorList>
            <person name="Sun Q."/>
            <person name="Mori K."/>
        </authorList>
    </citation>
    <scope>NUCLEOTIDE SEQUENCE [LARGE SCALE GENOMIC DNA]</scope>
    <source>
        <strain evidence="3 4">TBRC 1432</strain>
    </source>
</reference>
<gene>
    <name evidence="3" type="ORF">ACFFH7_47250</name>
</gene>
<comment type="caution">
    <text evidence="3">The sequence shown here is derived from an EMBL/GenBank/DDBJ whole genome shotgun (WGS) entry which is preliminary data.</text>
</comment>
<protein>
    <submittedName>
        <fullName evidence="3">Cytochrome P450</fullName>
    </submittedName>
</protein>
<keyword evidence="2" id="KW-0408">Iron</keyword>
<keyword evidence="2" id="KW-0479">Metal-binding</keyword>
<dbReference type="SUPFAM" id="SSF48264">
    <property type="entry name" value="Cytochrome P450"/>
    <property type="match status" value="1"/>
</dbReference>
<comment type="similarity">
    <text evidence="1 2">Belongs to the cytochrome P450 family.</text>
</comment>
<dbReference type="InterPro" id="IPR036396">
    <property type="entry name" value="Cyt_P450_sf"/>
</dbReference>
<keyword evidence="4" id="KW-1185">Reference proteome</keyword>
<evidence type="ECO:0000256" key="1">
    <source>
        <dbReference type="ARBA" id="ARBA00010617"/>
    </source>
</evidence>
<organism evidence="3 4">
    <name type="scientific">Kutzneria chonburiensis</name>
    <dbReference type="NCBI Taxonomy" id="1483604"/>
    <lineage>
        <taxon>Bacteria</taxon>
        <taxon>Bacillati</taxon>
        <taxon>Actinomycetota</taxon>
        <taxon>Actinomycetes</taxon>
        <taxon>Pseudonocardiales</taxon>
        <taxon>Pseudonocardiaceae</taxon>
        <taxon>Kutzneria</taxon>
    </lineage>
</organism>
<keyword evidence="2" id="KW-0503">Monooxygenase</keyword>
<dbReference type="EMBL" id="JBHLUD010000020">
    <property type="protein sequence ID" value="MFC0549181.1"/>
    <property type="molecule type" value="Genomic_DNA"/>
</dbReference>
<name>A0ABV6NB06_9PSEU</name>
<keyword evidence="2" id="KW-0560">Oxidoreductase</keyword>
<dbReference type="CDD" id="cd11032">
    <property type="entry name" value="P450_EryK-like"/>
    <property type="match status" value="1"/>
</dbReference>
<evidence type="ECO:0000313" key="4">
    <source>
        <dbReference type="Proteomes" id="UP001589810"/>
    </source>
</evidence>
<dbReference type="Gene3D" id="1.10.630.10">
    <property type="entry name" value="Cytochrome P450"/>
    <property type="match status" value="1"/>
</dbReference>
<sequence>MTTHVHYDDRLGTWNVTGHPEMLSALNDPATFSSNIPRLFGEHPDDRISDGNLVQTDPPDHRKLRSLANTAFTPKVVAALQPRIVELTTELLDAVDGDLELVSQLAHPLPVIVIAELLGVPVSDRELFRQWADLLLLNDGEFTAKDEDGAQARRFQEMAAALQPMADYLLSHLNERRTRPREDLLTRLVQAELDGERLTDGQLVNFTTVLLLAGHITTTMLLTNTVLCLDENPEHAAKIRADRSLLPGAIEESLRLRSPFNVLARVTAVETALGGQVIPADRMVLLWANQANRDPRVFARPDEFDPLRDPNPHLSFGRGIHFCLGAPLARLEGRIALNLLLDRFPVLRTDPADPPVLTATTNSTGVSRLPLRTAY</sequence>
<dbReference type="InterPro" id="IPR017972">
    <property type="entry name" value="Cyt_P450_CS"/>
</dbReference>
<dbReference type="PRINTS" id="PR00359">
    <property type="entry name" value="BP450"/>
</dbReference>
<keyword evidence="2" id="KW-0349">Heme</keyword>
<dbReference type="InterPro" id="IPR002397">
    <property type="entry name" value="Cyt_P450_B"/>
</dbReference>
<dbReference type="Pfam" id="PF00067">
    <property type="entry name" value="p450"/>
    <property type="match status" value="1"/>
</dbReference>
<dbReference type="RefSeq" id="WP_273940234.1">
    <property type="nucleotide sequence ID" value="NZ_CP097263.1"/>
</dbReference>